<dbReference type="InterPro" id="IPR052564">
    <property type="entry name" value="N-acetyltrans/Recomb-assoc"/>
</dbReference>
<feature type="domain" description="N-acetyltransferase" evidence="1">
    <location>
        <begin position="30"/>
        <end position="172"/>
    </location>
</feature>
<keyword evidence="2" id="KW-0808">Transferase</keyword>
<keyword evidence="3" id="KW-1185">Reference proteome</keyword>
<gene>
    <name evidence="2" type="ORF">VRU49_00145</name>
</gene>
<dbReference type="PANTHER" id="PTHR43451:SF1">
    <property type="entry name" value="ACETYLTRANSFERASE"/>
    <property type="match status" value="1"/>
</dbReference>
<dbReference type="EC" id="2.3.1.-" evidence="2"/>
<dbReference type="InterPro" id="IPR016181">
    <property type="entry name" value="Acyl_CoA_acyltransferase"/>
</dbReference>
<keyword evidence="2" id="KW-0012">Acyltransferase</keyword>
<evidence type="ECO:0000313" key="2">
    <source>
        <dbReference type="EMBL" id="MEE1883813.1"/>
    </source>
</evidence>
<dbReference type="RefSeq" id="WP_330144739.1">
    <property type="nucleotide sequence ID" value="NZ_JAZDQU010000001.1"/>
</dbReference>
<accession>A0ABU7GXM8</accession>
<proteinExistence type="predicted"/>
<dbReference type="CDD" id="cd04301">
    <property type="entry name" value="NAT_SF"/>
    <property type="match status" value="1"/>
</dbReference>
<name>A0ABU7GXM8_9SPHI</name>
<dbReference type="GO" id="GO:0016746">
    <property type="term" value="F:acyltransferase activity"/>
    <property type="evidence" value="ECO:0007669"/>
    <property type="project" value="UniProtKB-KW"/>
</dbReference>
<dbReference type="PROSITE" id="PS51186">
    <property type="entry name" value="GNAT"/>
    <property type="match status" value="1"/>
</dbReference>
<sequence length="177" mass="20220">MTIALNSIPNSNSAESFNISIRKANTLDCDKIRLLYKSTVESMELPEYNAQHRIVWAASADDADAWLKRITNQYFIVAEHGGNIIGFGSVSAEGYLDLLYVDFDFQRKGVGRKILKNLESHCSKSKIHELWADVNNSSQYYFQRHGFIVDTVYTRSVKNCDFENVIMKKILLNKSIN</sequence>
<dbReference type="Pfam" id="PF13673">
    <property type="entry name" value="Acetyltransf_10"/>
    <property type="match status" value="1"/>
</dbReference>
<evidence type="ECO:0000259" key="1">
    <source>
        <dbReference type="PROSITE" id="PS51186"/>
    </source>
</evidence>
<dbReference type="PANTHER" id="PTHR43451">
    <property type="entry name" value="ACETYLTRANSFERASE (GNAT) FAMILY PROTEIN"/>
    <property type="match status" value="1"/>
</dbReference>
<evidence type="ECO:0000313" key="3">
    <source>
        <dbReference type="Proteomes" id="UP001337681"/>
    </source>
</evidence>
<protein>
    <submittedName>
        <fullName evidence="2">GNAT family N-acetyltransferase</fullName>
        <ecNumber evidence="2">2.3.1.-</ecNumber>
    </submittedName>
</protein>
<dbReference type="Proteomes" id="UP001337681">
    <property type="component" value="Unassembled WGS sequence"/>
</dbReference>
<comment type="caution">
    <text evidence="2">The sequence shown here is derived from an EMBL/GenBank/DDBJ whole genome shotgun (WGS) entry which is preliminary data.</text>
</comment>
<dbReference type="InterPro" id="IPR000182">
    <property type="entry name" value="GNAT_dom"/>
</dbReference>
<organism evidence="2 3">
    <name type="scientific">Pedobacter flavus</name>
    <dbReference type="NCBI Taxonomy" id="3113906"/>
    <lineage>
        <taxon>Bacteria</taxon>
        <taxon>Pseudomonadati</taxon>
        <taxon>Bacteroidota</taxon>
        <taxon>Sphingobacteriia</taxon>
        <taxon>Sphingobacteriales</taxon>
        <taxon>Sphingobacteriaceae</taxon>
        <taxon>Pedobacter</taxon>
    </lineage>
</organism>
<dbReference type="Gene3D" id="3.40.630.30">
    <property type="match status" value="1"/>
</dbReference>
<reference evidence="2 3" key="1">
    <citation type="submission" date="2024-01" db="EMBL/GenBank/DDBJ databases">
        <title>Pedobacter sp. nov., isolated from oil-contaminated soil.</title>
        <authorList>
            <person name="Le N.T.T."/>
        </authorList>
    </citation>
    <scope>NUCLEOTIDE SEQUENCE [LARGE SCALE GENOMIC DNA]</scope>
    <source>
        <strain evidence="2 3">VNH31</strain>
    </source>
</reference>
<dbReference type="SUPFAM" id="SSF55729">
    <property type="entry name" value="Acyl-CoA N-acyltransferases (Nat)"/>
    <property type="match status" value="1"/>
</dbReference>
<dbReference type="EMBL" id="JAZDQU010000001">
    <property type="protein sequence ID" value="MEE1883813.1"/>
    <property type="molecule type" value="Genomic_DNA"/>
</dbReference>